<feature type="compositionally biased region" description="Polar residues" evidence="1">
    <location>
        <begin position="224"/>
        <end position="235"/>
    </location>
</feature>
<feature type="compositionally biased region" description="Acidic residues" evidence="1">
    <location>
        <begin position="213"/>
        <end position="223"/>
    </location>
</feature>
<evidence type="ECO:0008006" key="4">
    <source>
        <dbReference type="Google" id="ProtNLM"/>
    </source>
</evidence>
<evidence type="ECO:0000313" key="3">
    <source>
        <dbReference type="Proteomes" id="UP001642540"/>
    </source>
</evidence>
<proteinExistence type="predicted"/>
<gene>
    <name evidence="2" type="ORF">ODALV1_LOCUS11494</name>
</gene>
<organism evidence="2 3">
    <name type="scientific">Orchesella dallaii</name>
    <dbReference type="NCBI Taxonomy" id="48710"/>
    <lineage>
        <taxon>Eukaryota</taxon>
        <taxon>Metazoa</taxon>
        <taxon>Ecdysozoa</taxon>
        <taxon>Arthropoda</taxon>
        <taxon>Hexapoda</taxon>
        <taxon>Collembola</taxon>
        <taxon>Entomobryomorpha</taxon>
        <taxon>Entomobryoidea</taxon>
        <taxon>Orchesellidae</taxon>
        <taxon>Orchesellinae</taxon>
        <taxon>Orchesella</taxon>
    </lineage>
</organism>
<comment type="caution">
    <text evidence="2">The sequence shown here is derived from an EMBL/GenBank/DDBJ whole genome shotgun (WGS) entry which is preliminary data.</text>
</comment>
<feature type="compositionally biased region" description="Polar residues" evidence="1">
    <location>
        <begin position="244"/>
        <end position="254"/>
    </location>
</feature>
<protein>
    <recommendedName>
        <fullName evidence="4">Auto-transporter adhesin head GIN domain-containing protein</fullName>
    </recommendedName>
</protein>
<evidence type="ECO:0000313" key="2">
    <source>
        <dbReference type="EMBL" id="CAL8103591.1"/>
    </source>
</evidence>
<keyword evidence="3" id="KW-1185">Reference proteome</keyword>
<name>A0ABP1QHU5_9HEXA</name>
<dbReference type="Proteomes" id="UP001642540">
    <property type="component" value="Unassembled WGS sequence"/>
</dbReference>
<accession>A0ABP1QHU5</accession>
<feature type="region of interest" description="Disordered" evidence="1">
    <location>
        <begin position="167"/>
        <end position="254"/>
    </location>
</feature>
<reference evidence="2 3" key="1">
    <citation type="submission" date="2024-08" db="EMBL/GenBank/DDBJ databases">
        <authorList>
            <person name="Cucini C."/>
            <person name="Frati F."/>
        </authorList>
    </citation>
    <scope>NUCLEOTIDE SEQUENCE [LARGE SCALE GENOMIC DNA]</scope>
</reference>
<dbReference type="EMBL" id="CAXLJM020000035">
    <property type="protein sequence ID" value="CAL8103591.1"/>
    <property type="molecule type" value="Genomic_DNA"/>
</dbReference>
<evidence type="ECO:0000256" key="1">
    <source>
        <dbReference type="SAM" id="MobiDB-lite"/>
    </source>
</evidence>
<feature type="compositionally biased region" description="Acidic residues" evidence="1">
    <location>
        <begin position="172"/>
        <end position="204"/>
    </location>
</feature>
<sequence length="254" mass="27995">MGNNYSSPQNIHVIRLPTNADMTGSIEFNIAKKYTADQSQTQVTIEGSPMLCTLEVSDATIYINEDYHLVTIRGTGNNIIVNGSEIRLRLEGDNTNVSGTGRNLRIFTDSVITLNMFELEGARQLKLRDEGGNIVANAPRALRLMDLMVGGGGDNMKSIRYSYARAARRDDEENEDAIEVNANEDDDEGSDDVDDDEEDEENKNDEDGGGHQDDEENEPDDSLNENSSDNQSPSVKRNAEEDSPASSQTKKAKK</sequence>